<gene>
    <name evidence="1" type="ORF">M8818_006387</name>
</gene>
<sequence length="156" mass="17840">MWTHGRFSAAAEHENINSPAQRGHCLEPGPESVPNSKSPMPRRFCRGRGAVGTIISDDDTGGRRKSRQVQYMYMTDVVRPRRTRPVQERYGYLWLDLLQRHLQGYSIEYSRPIRDKGNGVLMLERSGRDIGEFAEFWVKTLDADPARSEAGEVFAQ</sequence>
<accession>A0ACC3S5L7</accession>
<dbReference type="Proteomes" id="UP001320706">
    <property type="component" value="Unassembled WGS sequence"/>
</dbReference>
<evidence type="ECO:0000313" key="1">
    <source>
        <dbReference type="EMBL" id="KAK8198520.1"/>
    </source>
</evidence>
<keyword evidence="2" id="KW-1185">Reference proteome</keyword>
<proteinExistence type="predicted"/>
<name>A0ACC3S5L7_9PEZI</name>
<dbReference type="EMBL" id="JAMKPW020000040">
    <property type="protein sequence ID" value="KAK8198520.1"/>
    <property type="molecule type" value="Genomic_DNA"/>
</dbReference>
<protein>
    <submittedName>
        <fullName evidence="1">Uncharacterized protein</fullName>
    </submittedName>
</protein>
<organism evidence="1 2">
    <name type="scientific">Zalaria obscura</name>
    <dbReference type="NCBI Taxonomy" id="2024903"/>
    <lineage>
        <taxon>Eukaryota</taxon>
        <taxon>Fungi</taxon>
        <taxon>Dikarya</taxon>
        <taxon>Ascomycota</taxon>
        <taxon>Pezizomycotina</taxon>
        <taxon>Dothideomycetes</taxon>
        <taxon>Dothideomycetidae</taxon>
        <taxon>Dothideales</taxon>
        <taxon>Zalariaceae</taxon>
        <taxon>Zalaria</taxon>
    </lineage>
</organism>
<comment type="caution">
    <text evidence="1">The sequence shown here is derived from an EMBL/GenBank/DDBJ whole genome shotgun (WGS) entry which is preliminary data.</text>
</comment>
<evidence type="ECO:0000313" key="2">
    <source>
        <dbReference type="Proteomes" id="UP001320706"/>
    </source>
</evidence>
<reference evidence="1" key="1">
    <citation type="submission" date="2024-02" db="EMBL/GenBank/DDBJ databases">
        <title>Metagenome Assembled Genome of Zalaria obscura JY119.</title>
        <authorList>
            <person name="Vighnesh L."/>
            <person name="Jagadeeshwari U."/>
            <person name="Venkata Ramana C."/>
            <person name="Sasikala C."/>
        </authorList>
    </citation>
    <scope>NUCLEOTIDE SEQUENCE</scope>
    <source>
        <strain evidence="1">JY119</strain>
    </source>
</reference>